<keyword evidence="15" id="KW-0630">Potassium</keyword>
<evidence type="ECO:0000256" key="2">
    <source>
        <dbReference type="ARBA" id="ARBA00001958"/>
    </source>
</evidence>
<reference evidence="25" key="1">
    <citation type="submission" date="2015-01" db="EMBL/GenBank/DDBJ databases">
        <authorList>
            <person name="Manzoor Shahid"/>
            <person name="Zubair Saima"/>
        </authorList>
    </citation>
    <scope>NUCLEOTIDE SEQUENCE [LARGE SCALE GENOMIC DNA]</scope>
    <source>
        <strain evidence="25">Sp3</strain>
    </source>
</reference>
<evidence type="ECO:0000256" key="9">
    <source>
        <dbReference type="ARBA" id="ARBA00022679"/>
    </source>
</evidence>
<keyword evidence="12 20" id="KW-0418">Kinase</keyword>
<dbReference type="SUPFAM" id="SSF52009">
    <property type="entry name" value="Phosphohistidine domain"/>
    <property type="match status" value="1"/>
</dbReference>
<evidence type="ECO:0000259" key="23">
    <source>
        <dbReference type="Pfam" id="PF02887"/>
    </source>
</evidence>
<keyword evidence="17 24" id="KW-0670">Pyruvate</keyword>
<dbReference type="InterPro" id="IPR015813">
    <property type="entry name" value="Pyrv/PenolPyrv_kinase-like_dom"/>
</dbReference>
<keyword evidence="16 20" id="KW-0324">Glycolysis</keyword>
<feature type="domain" description="PEP-utilising enzyme mobile" evidence="22">
    <location>
        <begin position="504"/>
        <end position="573"/>
    </location>
</feature>
<dbReference type="Pfam" id="PF00224">
    <property type="entry name" value="PK"/>
    <property type="match status" value="1"/>
</dbReference>
<dbReference type="InterPro" id="IPR036637">
    <property type="entry name" value="Phosphohistidine_dom_sf"/>
</dbReference>
<dbReference type="NCBIfam" id="NF004491">
    <property type="entry name" value="PRK05826.1"/>
    <property type="match status" value="1"/>
</dbReference>
<dbReference type="EMBL" id="CDRZ01000258">
    <property type="protein sequence ID" value="CEO89746.1"/>
    <property type="molecule type" value="Genomic_DNA"/>
</dbReference>
<keyword evidence="10" id="KW-0479">Metal-binding</keyword>
<dbReference type="NCBIfam" id="TIGR01064">
    <property type="entry name" value="pyruv_kin"/>
    <property type="match status" value="1"/>
</dbReference>
<comment type="subunit">
    <text evidence="6">Homotetramer.</text>
</comment>
<proteinExistence type="inferred from homology"/>
<evidence type="ECO:0000259" key="22">
    <source>
        <dbReference type="Pfam" id="PF00391"/>
    </source>
</evidence>
<dbReference type="InterPro" id="IPR008279">
    <property type="entry name" value="PEP-util_enz_mobile_dom"/>
</dbReference>
<dbReference type="InterPro" id="IPR040442">
    <property type="entry name" value="Pyrv_kinase-like_dom_sf"/>
</dbReference>
<evidence type="ECO:0000259" key="21">
    <source>
        <dbReference type="Pfam" id="PF00224"/>
    </source>
</evidence>
<sequence length="583" mass="62417">MRKTKIVCTIGPTSDSLEIMKNLIEAGMNVARLNFSHGTHEEHEARIKRLRQAAAETQQVLAIMLDTKGPEIRTGYMQGDRITLKEGLRVMVTTEEITGDANRFSINNSQLPRAVAPGDTIMIADGMLHLEVVSSTDTEIECKVIIGGELGNQKNVNVPGVTLDLPALTEKDIKDIHFGIDQGVDLIAASFVRRASDVLAIRRILESREADIHIISKIENEEGVNNLEEIIKVSNGIMVARGDMGVVIPAQEVPLIQKKIIEKCNRVGKPVVTATQMLDSMIRNPRPTRAEASDVANAIFDGTDAVMLSGETAAGKYPLEAVRMMARIAERAEEALDYKSLLLKRTAEMPRTTTDAISHATCTIAQDLGAAAIITSTKSGFTARMVSKYRPKAPIIAVSPDERVIRKLCLVWGVRPLGVAEIQSTDEMIKQAVDTSLAEGMIKCGDLLVITAGVPVGVPGTTNLIKVHIVGEVLVRGTGIGNRAVIGKVRICSTPEEALEKVRTGDILVAASTDRDFVAAIQNAGAIITEEGGLTSHAAIVGLNLGIPAVVGVDGATKLLKDGGTITVDSMRGLIYRGATTVL</sequence>
<keyword evidence="11" id="KW-0547">Nucleotide-binding</keyword>
<evidence type="ECO:0000256" key="16">
    <source>
        <dbReference type="ARBA" id="ARBA00023152"/>
    </source>
</evidence>
<dbReference type="InterPro" id="IPR036918">
    <property type="entry name" value="Pyrv_Knase_C_sf"/>
</dbReference>
<comment type="pathway">
    <text evidence="3 20">Carbohydrate degradation; glycolysis; pyruvate from D-glyceraldehyde 3-phosphate: step 5/5.</text>
</comment>
<evidence type="ECO:0000256" key="12">
    <source>
        <dbReference type="ARBA" id="ARBA00022777"/>
    </source>
</evidence>
<dbReference type="RefSeq" id="WP_044665629.1">
    <property type="nucleotide sequence ID" value="NZ_CDRZ01000258.1"/>
</dbReference>
<dbReference type="Gene3D" id="3.50.30.10">
    <property type="entry name" value="Phosphohistidine domain"/>
    <property type="match status" value="1"/>
</dbReference>
<accession>A0A0B7MP69</accession>
<feature type="domain" description="Pyruvate kinase barrel" evidence="21">
    <location>
        <begin position="1"/>
        <end position="322"/>
    </location>
</feature>
<dbReference type="UniPathway" id="UPA00109">
    <property type="reaction ID" value="UER00188"/>
</dbReference>
<evidence type="ECO:0000256" key="8">
    <source>
        <dbReference type="ARBA" id="ARBA00018587"/>
    </source>
</evidence>
<dbReference type="SUPFAM" id="SSF50800">
    <property type="entry name" value="PK beta-barrel domain-like"/>
    <property type="match status" value="1"/>
</dbReference>
<dbReference type="GO" id="GO:0006950">
    <property type="term" value="P:response to stress"/>
    <property type="evidence" value="ECO:0007669"/>
    <property type="project" value="UniProtKB-ARBA"/>
</dbReference>
<evidence type="ECO:0000256" key="6">
    <source>
        <dbReference type="ARBA" id="ARBA00011881"/>
    </source>
</evidence>
<keyword evidence="13" id="KW-0067">ATP-binding</keyword>
<dbReference type="InterPro" id="IPR015795">
    <property type="entry name" value="Pyrv_Knase_C"/>
</dbReference>
<dbReference type="InterPro" id="IPR011037">
    <property type="entry name" value="Pyrv_Knase-like_insert_dom_sf"/>
</dbReference>
<evidence type="ECO:0000256" key="3">
    <source>
        <dbReference type="ARBA" id="ARBA00004997"/>
    </source>
</evidence>
<gene>
    <name evidence="24" type="primary">pyk</name>
    <name evidence="24" type="ORF">SSCH_60008</name>
</gene>
<dbReference type="GO" id="GO:0005524">
    <property type="term" value="F:ATP binding"/>
    <property type="evidence" value="ECO:0007669"/>
    <property type="project" value="UniProtKB-KW"/>
</dbReference>
<dbReference type="Pfam" id="PF00391">
    <property type="entry name" value="PEP-utilizers"/>
    <property type="match status" value="1"/>
</dbReference>
<dbReference type="InterPro" id="IPR015793">
    <property type="entry name" value="Pyrv_Knase_brl"/>
</dbReference>
<dbReference type="Pfam" id="PF02887">
    <property type="entry name" value="PK_C"/>
    <property type="match status" value="1"/>
</dbReference>
<protein>
    <recommendedName>
        <fullName evidence="8 19">Pyruvate kinase</fullName>
        <ecNumber evidence="7 19">2.7.1.40</ecNumber>
    </recommendedName>
</protein>
<organism evidence="24 25">
    <name type="scientific">Syntrophaceticus schinkii</name>
    <dbReference type="NCBI Taxonomy" id="499207"/>
    <lineage>
        <taxon>Bacteria</taxon>
        <taxon>Bacillati</taxon>
        <taxon>Bacillota</taxon>
        <taxon>Clostridia</taxon>
        <taxon>Thermoanaerobacterales</taxon>
        <taxon>Thermoanaerobacterales Family III. Incertae Sedis</taxon>
        <taxon>Syntrophaceticus</taxon>
    </lineage>
</organism>
<evidence type="ECO:0000256" key="13">
    <source>
        <dbReference type="ARBA" id="ARBA00022840"/>
    </source>
</evidence>
<evidence type="ECO:0000256" key="18">
    <source>
        <dbReference type="ARBA" id="ARBA00048152"/>
    </source>
</evidence>
<dbReference type="PROSITE" id="PS00110">
    <property type="entry name" value="PYRUVATE_KINASE"/>
    <property type="match status" value="1"/>
</dbReference>
<keyword evidence="9 20" id="KW-0808">Transferase</keyword>
<name>A0A0B7MP69_9FIRM</name>
<dbReference type="GO" id="GO:0030955">
    <property type="term" value="F:potassium ion binding"/>
    <property type="evidence" value="ECO:0007669"/>
    <property type="project" value="UniProtKB-UniRule"/>
</dbReference>
<dbReference type="Proteomes" id="UP000046155">
    <property type="component" value="Unassembled WGS sequence"/>
</dbReference>
<dbReference type="FunFam" id="3.40.1380.20:FF:000009">
    <property type="entry name" value="Pyruvate kinase"/>
    <property type="match status" value="1"/>
</dbReference>
<comment type="similarity">
    <text evidence="5 20">Belongs to the pyruvate kinase family.</text>
</comment>
<dbReference type="FunFam" id="3.50.30.10:FF:000004">
    <property type="entry name" value="Pyruvate kinase"/>
    <property type="match status" value="1"/>
</dbReference>
<dbReference type="GO" id="GO:0016301">
    <property type="term" value="F:kinase activity"/>
    <property type="evidence" value="ECO:0007669"/>
    <property type="project" value="UniProtKB-KW"/>
</dbReference>
<evidence type="ECO:0000256" key="17">
    <source>
        <dbReference type="ARBA" id="ARBA00023317"/>
    </source>
</evidence>
<feature type="domain" description="Pyruvate kinase C-terminal" evidence="23">
    <location>
        <begin position="355"/>
        <end position="468"/>
    </location>
</feature>
<dbReference type="Gene3D" id="2.40.33.10">
    <property type="entry name" value="PK beta-barrel domain-like"/>
    <property type="match status" value="1"/>
</dbReference>
<evidence type="ECO:0000256" key="19">
    <source>
        <dbReference type="NCBIfam" id="TIGR01064"/>
    </source>
</evidence>
<evidence type="ECO:0000313" key="24">
    <source>
        <dbReference type="EMBL" id="CEO89746.1"/>
    </source>
</evidence>
<comment type="catalytic activity">
    <reaction evidence="18 20">
        <text>pyruvate + ATP = phosphoenolpyruvate + ADP + H(+)</text>
        <dbReference type="Rhea" id="RHEA:18157"/>
        <dbReference type="ChEBI" id="CHEBI:15361"/>
        <dbReference type="ChEBI" id="CHEBI:15378"/>
        <dbReference type="ChEBI" id="CHEBI:30616"/>
        <dbReference type="ChEBI" id="CHEBI:58702"/>
        <dbReference type="ChEBI" id="CHEBI:456216"/>
        <dbReference type="EC" id="2.7.1.40"/>
    </reaction>
</comment>
<dbReference type="GO" id="GO:0004743">
    <property type="term" value="F:pyruvate kinase activity"/>
    <property type="evidence" value="ECO:0007669"/>
    <property type="project" value="UniProtKB-UniRule"/>
</dbReference>
<dbReference type="Gene3D" id="3.40.1380.20">
    <property type="entry name" value="Pyruvate kinase, C-terminal domain"/>
    <property type="match status" value="1"/>
</dbReference>
<dbReference type="InterPro" id="IPR015806">
    <property type="entry name" value="Pyrv_Knase_insert_dom_sf"/>
</dbReference>
<dbReference type="GO" id="GO:0000287">
    <property type="term" value="F:magnesium ion binding"/>
    <property type="evidence" value="ECO:0007669"/>
    <property type="project" value="UniProtKB-UniRule"/>
</dbReference>
<dbReference type="NCBIfam" id="NF004978">
    <property type="entry name" value="PRK06354.1"/>
    <property type="match status" value="1"/>
</dbReference>
<evidence type="ECO:0000256" key="1">
    <source>
        <dbReference type="ARBA" id="ARBA00001946"/>
    </source>
</evidence>
<keyword evidence="14 20" id="KW-0460">Magnesium</keyword>
<dbReference type="InterPro" id="IPR001697">
    <property type="entry name" value="Pyr_Knase"/>
</dbReference>
<comment type="similarity">
    <text evidence="4">In the C-terminal section; belongs to the PEP-utilizing enzyme family.</text>
</comment>
<evidence type="ECO:0000256" key="14">
    <source>
        <dbReference type="ARBA" id="ARBA00022842"/>
    </source>
</evidence>
<evidence type="ECO:0000313" key="25">
    <source>
        <dbReference type="Proteomes" id="UP000046155"/>
    </source>
</evidence>
<evidence type="ECO:0000256" key="11">
    <source>
        <dbReference type="ARBA" id="ARBA00022741"/>
    </source>
</evidence>
<evidence type="ECO:0000256" key="20">
    <source>
        <dbReference type="RuleBase" id="RU000504"/>
    </source>
</evidence>
<dbReference type="FunFam" id="3.20.20.60:FF:000001">
    <property type="entry name" value="Pyruvate kinase"/>
    <property type="match status" value="1"/>
</dbReference>
<dbReference type="SUPFAM" id="SSF51621">
    <property type="entry name" value="Phosphoenolpyruvate/pyruvate domain"/>
    <property type="match status" value="1"/>
</dbReference>
<dbReference type="OrthoDB" id="9812123at2"/>
<evidence type="ECO:0000256" key="15">
    <source>
        <dbReference type="ARBA" id="ARBA00022958"/>
    </source>
</evidence>
<evidence type="ECO:0000256" key="10">
    <source>
        <dbReference type="ARBA" id="ARBA00022723"/>
    </source>
</evidence>
<comment type="cofactor">
    <cofactor evidence="2">
        <name>K(+)</name>
        <dbReference type="ChEBI" id="CHEBI:29103"/>
    </cofactor>
</comment>
<dbReference type="EC" id="2.7.1.40" evidence="7 19"/>
<dbReference type="PRINTS" id="PR01050">
    <property type="entry name" value="PYRUVTKNASE"/>
</dbReference>
<evidence type="ECO:0000256" key="7">
    <source>
        <dbReference type="ARBA" id="ARBA00012142"/>
    </source>
</evidence>
<dbReference type="InterPro" id="IPR018209">
    <property type="entry name" value="Pyrv_Knase_AS"/>
</dbReference>
<comment type="cofactor">
    <cofactor evidence="1">
        <name>Mg(2+)</name>
        <dbReference type="ChEBI" id="CHEBI:18420"/>
    </cofactor>
</comment>
<dbReference type="AlphaFoldDB" id="A0A0B7MP69"/>
<keyword evidence="25" id="KW-1185">Reference proteome</keyword>
<dbReference type="PANTHER" id="PTHR11817">
    <property type="entry name" value="PYRUVATE KINASE"/>
    <property type="match status" value="1"/>
</dbReference>
<dbReference type="FunFam" id="2.40.33.10:FF:000001">
    <property type="entry name" value="Pyruvate kinase"/>
    <property type="match status" value="1"/>
</dbReference>
<dbReference type="Gene3D" id="3.20.20.60">
    <property type="entry name" value="Phosphoenolpyruvate-binding domains"/>
    <property type="match status" value="1"/>
</dbReference>
<evidence type="ECO:0000256" key="5">
    <source>
        <dbReference type="ARBA" id="ARBA00008663"/>
    </source>
</evidence>
<evidence type="ECO:0000256" key="4">
    <source>
        <dbReference type="ARBA" id="ARBA00006237"/>
    </source>
</evidence>
<dbReference type="SUPFAM" id="SSF52935">
    <property type="entry name" value="PK C-terminal domain-like"/>
    <property type="match status" value="1"/>
</dbReference>